<name>U5NBQ0_9MOLU</name>
<dbReference type="GO" id="GO:0016491">
    <property type="term" value="F:oxidoreductase activity"/>
    <property type="evidence" value="ECO:0007669"/>
    <property type="project" value="UniProtKB-KW"/>
</dbReference>
<dbReference type="HOGENOM" id="CLU_520560_0_0_14"/>
<dbReference type="EMBL" id="CP006771">
    <property type="protein sequence ID" value="AGX88986.1"/>
    <property type="molecule type" value="Genomic_DNA"/>
</dbReference>
<dbReference type="OrthoDB" id="394274at2"/>
<dbReference type="AlphaFoldDB" id="U5NBQ0"/>
<evidence type="ECO:0000313" key="3">
    <source>
        <dbReference type="EMBL" id="AGX88986.1"/>
    </source>
</evidence>
<evidence type="ECO:0000256" key="1">
    <source>
        <dbReference type="ARBA" id="ARBA00023002"/>
    </source>
</evidence>
<dbReference type="InterPro" id="IPR001670">
    <property type="entry name" value="ADH_Fe/GldA"/>
</dbReference>
<organism evidence="3 4">
    <name type="scientific">Mycoplasma parvum str. Indiana</name>
    <dbReference type="NCBI Taxonomy" id="1403316"/>
    <lineage>
        <taxon>Bacteria</taxon>
        <taxon>Bacillati</taxon>
        <taxon>Mycoplasmatota</taxon>
        <taxon>Mollicutes</taxon>
        <taxon>Mycoplasmataceae</taxon>
        <taxon>Mycoplasma</taxon>
    </lineage>
</organism>
<protein>
    <submittedName>
        <fullName evidence="3">Alcohol dehydrogenase</fullName>
    </submittedName>
</protein>
<keyword evidence="1" id="KW-0560">Oxidoreductase</keyword>
<dbReference type="SUPFAM" id="SSF56796">
    <property type="entry name" value="Dehydroquinate synthase-like"/>
    <property type="match status" value="1"/>
</dbReference>
<dbReference type="PATRIC" id="fig|1403316.3.peg.195"/>
<evidence type="ECO:0000313" key="4">
    <source>
        <dbReference type="Proteomes" id="UP000017119"/>
    </source>
</evidence>
<feature type="domain" description="Alcohol dehydrogenase iron-type/glycerol dehydrogenase GldA" evidence="2">
    <location>
        <begin position="158"/>
        <end position="277"/>
    </location>
</feature>
<evidence type="ECO:0000259" key="2">
    <source>
        <dbReference type="Pfam" id="PF00465"/>
    </source>
</evidence>
<proteinExistence type="predicted"/>
<keyword evidence="4" id="KW-1185">Reference proteome</keyword>
<gene>
    <name evidence="3" type="ORF">PRV_01110</name>
</gene>
<reference evidence="3 4" key="1">
    <citation type="journal article" date="2013" name="Genome Announc.">
        <title>Genome Sequence of Mycoplasma parvum (Formerly Eperythrozoon parvum), a Diminutive Hemoplasma of the Pig.</title>
        <authorList>
            <person name="do Nascimento N.C."/>
            <person name="Dos Santos A.P."/>
            <person name="Chu Y."/>
            <person name="Guimaraes A.M."/>
            <person name="Pagliaro A."/>
            <person name="Messick J.B."/>
        </authorList>
    </citation>
    <scope>NUCLEOTIDE SEQUENCE [LARGE SCALE GENOMIC DNA]</scope>
    <source>
        <strain evidence="3 4">Indiana</strain>
    </source>
</reference>
<dbReference type="KEGG" id="mpv:PRV_01110"/>
<dbReference type="Gene3D" id="3.40.50.1970">
    <property type="match status" value="1"/>
</dbReference>
<sequence length="526" mass="61546">MKNFKSKANKVFNKFFPEEKSESIEESIYKNSLDSKAFFNVQRLLLEKEVSKEVKVSPTSSKAITLSEELSLNKFKEIISSKEKILDARKLGIYEFESPNYIEIVKEQEEELKAKKNKEIAEAKDQSKCNKKSKNKSKRRVPLLNNWTVREDVIENTLIYHLKKAKVNSIIILSDDAYTRQLVGYRKLIAALQREELDFYEYTNVRPNLTRSSISQIVDFAYKHRANCVLVVGSNSLIDLSKLVIKKLIKPNSIRIQSNSHKPVVSAYYSIFSIPTLVIPSPKLVEKHILSNKPIFKNLSYFDQSIYLFNPIDSSDHVFYYPNFLVEYPKSKKLELLHLLFFKLFFYYFDSELNVEERMRLIREIKSVDWYLNYVRNNSDLSLMDCKLIMDIAAKCYDGRYFMTKSNYWTWYKLAANLTHLTNIHFYESLSLFLPSFIEYITLNDKEGHDRALEISCLLYGSVSAEGLIMHLIQHIKKFNLPTKFFDIPSLKEIDSKFINLLIKQASPLLSSYKMSKMIIQNLAAW</sequence>
<dbReference type="STRING" id="1403316.PRV_01110"/>
<dbReference type="Pfam" id="PF00465">
    <property type="entry name" value="Fe-ADH"/>
    <property type="match status" value="1"/>
</dbReference>
<dbReference type="GO" id="GO:0046872">
    <property type="term" value="F:metal ion binding"/>
    <property type="evidence" value="ECO:0007669"/>
    <property type="project" value="InterPro"/>
</dbReference>
<dbReference type="RefSeq" id="WP_022769364.1">
    <property type="nucleotide sequence ID" value="NC_022575.1"/>
</dbReference>
<accession>U5NBQ0</accession>
<dbReference type="Proteomes" id="UP000017119">
    <property type="component" value="Chromosome"/>
</dbReference>